<organism evidence="1">
    <name type="scientific">marine sediment metagenome</name>
    <dbReference type="NCBI Taxonomy" id="412755"/>
    <lineage>
        <taxon>unclassified sequences</taxon>
        <taxon>metagenomes</taxon>
        <taxon>ecological metagenomes</taxon>
    </lineage>
</organism>
<feature type="non-terminal residue" evidence="1">
    <location>
        <position position="1"/>
    </location>
</feature>
<proteinExistence type="predicted"/>
<reference evidence="1" key="1">
    <citation type="journal article" date="2014" name="Front. Microbiol.">
        <title>High frequency of phylogenetically diverse reductive dehalogenase-homologous genes in deep subseafloor sedimentary metagenomes.</title>
        <authorList>
            <person name="Kawai M."/>
            <person name="Futagami T."/>
            <person name="Toyoda A."/>
            <person name="Takaki Y."/>
            <person name="Nishi S."/>
            <person name="Hori S."/>
            <person name="Arai W."/>
            <person name="Tsubouchi T."/>
            <person name="Morono Y."/>
            <person name="Uchiyama I."/>
            <person name="Ito T."/>
            <person name="Fujiyama A."/>
            <person name="Inagaki F."/>
            <person name="Takami H."/>
        </authorList>
    </citation>
    <scope>NUCLEOTIDE SEQUENCE</scope>
    <source>
        <strain evidence="1">Expedition CK06-06</strain>
    </source>
</reference>
<evidence type="ECO:0000313" key="1">
    <source>
        <dbReference type="EMBL" id="GAG78284.1"/>
    </source>
</evidence>
<comment type="caution">
    <text evidence="1">The sequence shown here is derived from an EMBL/GenBank/DDBJ whole genome shotgun (WGS) entry which is preliminary data.</text>
</comment>
<name>X1A9A4_9ZZZZ</name>
<gene>
    <name evidence="1" type="ORF">S01H4_33266</name>
</gene>
<dbReference type="EMBL" id="BART01017484">
    <property type="protein sequence ID" value="GAG78284.1"/>
    <property type="molecule type" value="Genomic_DNA"/>
</dbReference>
<sequence>GTSGWVDEDDRPLVVISQLPVQGKNRGNQVQLHPFGNQEHTNVTFDIANNPYTSLTTAYALADDAIGKSNGVEYYIYVSTDGGKKYNNLMQVDVTQNIWERSTIDLSTYVNQDLKFKIISSSRGNTEYDWLQVTIDLISALNLE</sequence>
<protein>
    <submittedName>
        <fullName evidence="1">Uncharacterized protein</fullName>
    </submittedName>
</protein>
<accession>X1A9A4</accession>
<dbReference type="AlphaFoldDB" id="X1A9A4"/>